<evidence type="ECO:0000313" key="5">
    <source>
        <dbReference type="Proteomes" id="UP000263489"/>
    </source>
</evidence>
<accession>A0A352ISP2</accession>
<dbReference type="Proteomes" id="UP000263489">
    <property type="component" value="Unassembled WGS sequence"/>
</dbReference>
<sequence length="392" mass="43220">MMGVNEAGTGIGAMMSDNRNGAVEIAGAGPAGLAAAITLARAGRSVIVHEARAEVGHRFKRDLQGLENWSTQQDALAVLQELGITTDFKRVPCRRGTAFDAWDSPYAIESIEPLFYLVERGSGPDTLDTALLRQARELGVQVHFKSRLRHARGPAILATGPKAADAIAVGYHFDTSMPDGFWAICDNNLAPKGYAYLLVMGGKGTVKSCMFTGFRDEAKYVERTVSAFQRLAGMEMMNPQPHGGVGNFRIPVTALSGVHPVAGEQAGFQDTLWGFGMRAAITSGVLAARSLLHGDDYNRLWRESLERPMAAALVNRAFYGLLGNRGYRWCMRRQENHLDAREFLRRLYRPTLARRLLAPLAGLHLRSQRRDISCNHVDCGCVWCRHGREWHT</sequence>
<dbReference type="InterPro" id="IPR036188">
    <property type="entry name" value="FAD/NAD-bd_sf"/>
</dbReference>
<dbReference type="PRINTS" id="PR00419">
    <property type="entry name" value="ADXRDTASE"/>
</dbReference>
<dbReference type="GO" id="GO:0071949">
    <property type="term" value="F:FAD binding"/>
    <property type="evidence" value="ECO:0007669"/>
    <property type="project" value="InterPro"/>
</dbReference>
<gene>
    <name evidence="4" type="ORF">DC045_09185</name>
</gene>
<dbReference type="SUPFAM" id="SSF51905">
    <property type="entry name" value="FAD/NAD(P)-binding domain"/>
    <property type="match status" value="1"/>
</dbReference>
<proteinExistence type="inferred from homology"/>
<dbReference type="PANTHER" id="PTHR42685">
    <property type="entry name" value="GERANYLGERANYL DIPHOSPHATE REDUCTASE"/>
    <property type="match status" value="1"/>
</dbReference>
<dbReference type="Pfam" id="PF01494">
    <property type="entry name" value="FAD_binding_3"/>
    <property type="match status" value="1"/>
</dbReference>
<dbReference type="InterPro" id="IPR050407">
    <property type="entry name" value="Geranylgeranyl_reductase"/>
</dbReference>
<comment type="caution">
    <text evidence="4">The sequence shown here is derived from an EMBL/GenBank/DDBJ whole genome shotgun (WGS) entry which is preliminary data.</text>
</comment>
<feature type="domain" description="FAD-binding" evidence="3">
    <location>
        <begin position="23"/>
        <end position="149"/>
    </location>
</feature>
<dbReference type="InterPro" id="IPR002938">
    <property type="entry name" value="FAD-bd"/>
</dbReference>
<comment type="similarity">
    <text evidence="1">Belongs to the CbrA family.</text>
</comment>
<evidence type="ECO:0000256" key="1">
    <source>
        <dbReference type="ARBA" id="ARBA00038079"/>
    </source>
</evidence>
<dbReference type="EMBL" id="DNNA01000148">
    <property type="protein sequence ID" value="HBC34475.1"/>
    <property type="molecule type" value="Genomic_DNA"/>
</dbReference>
<name>A0A352ISP2_9GAMM</name>
<dbReference type="PANTHER" id="PTHR42685:SF18">
    <property type="entry name" value="DIGERANYLGERANYLGLYCEROPHOSPHOLIPID REDUCTASE"/>
    <property type="match status" value="1"/>
</dbReference>
<dbReference type="Gene3D" id="3.50.50.60">
    <property type="entry name" value="FAD/NAD(P)-binding domain"/>
    <property type="match status" value="2"/>
</dbReference>
<reference evidence="4 5" key="1">
    <citation type="journal article" date="2018" name="Nat. Biotechnol.">
        <title>A standardized bacterial taxonomy based on genome phylogeny substantially revises the tree of life.</title>
        <authorList>
            <person name="Parks D.H."/>
            <person name="Chuvochina M."/>
            <person name="Waite D.W."/>
            <person name="Rinke C."/>
            <person name="Skarshewski A."/>
            <person name="Chaumeil P.A."/>
            <person name="Hugenholtz P."/>
        </authorList>
    </citation>
    <scope>NUCLEOTIDE SEQUENCE [LARGE SCALE GENOMIC DNA]</scope>
    <source>
        <strain evidence="4">UBA9380</strain>
    </source>
</reference>
<evidence type="ECO:0000259" key="3">
    <source>
        <dbReference type="Pfam" id="PF01494"/>
    </source>
</evidence>
<dbReference type="GO" id="GO:0003824">
    <property type="term" value="F:catalytic activity"/>
    <property type="evidence" value="ECO:0007669"/>
    <property type="project" value="UniProtKB-ARBA"/>
</dbReference>
<evidence type="ECO:0000256" key="2">
    <source>
        <dbReference type="ARBA" id="ARBA00040363"/>
    </source>
</evidence>
<organism evidence="4 5">
    <name type="scientific">Marinobacter adhaerens</name>
    <dbReference type="NCBI Taxonomy" id="1033846"/>
    <lineage>
        <taxon>Bacteria</taxon>
        <taxon>Pseudomonadati</taxon>
        <taxon>Pseudomonadota</taxon>
        <taxon>Gammaproteobacteria</taxon>
        <taxon>Pseudomonadales</taxon>
        <taxon>Marinobacteraceae</taxon>
        <taxon>Marinobacter</taxon>
    </lineage>
</organism>
<evidence type="ECO:0000313" key="4">
    <source>
        <dbReference type="EMBL" id="HBC34475.1"/>
    </source>
</evidence>
<protein>
    <recommendedName>
        <fullName evidence="2">Protein CbrA</fullName>
    </recommendedName>
</protein>
<dbReference type="AlphaFoldDB" id="A0A352ISP2"/>